<dbReference type="GO" id="GO:0003924">
    <property type="term" value="F:GTPase activity"/>
    <property type="evidence" value="ECO:0007669"/>
    <property type="project" value="UniProtKB-UniRule"/>
</dbReference>
<evidence type="ECO:0000313" key="14">
    <source>
        <dbReference type="EMBL" id="RJN31186.1"/>
    </source>
</evidence>
<evidence type="ECO:0000256" key="6">
    <source>
        <dbReference type="ARBA" id="ARBA00022801"/>
    </source>
</evidence>
<feature type="binding site" evidence="9">
    <location>
        <begin position="286"/>
        <end position="289"/>
    </location>
    <ligand>
        <name>GTP</name>
        <dbReference type="ChEBI" id="CHEBI:37565"/>
    </ligand>
</feature>
<dbReference type="GO" id="GO:0000287">
    <property type="term" value="F:magnesium ion binding"/>
    <property type="evidence" value="ECO:0007669"/>
    <property type="project" value="InterPro"/>
</dbReference>
<dbReference type="PRINTS" id="PR00326">
    <property type="entry name" value="GTP1OBG"/>
</dbReference>
<dbReference type="GO" id="GO:0005525">
    <property type="term" value="F:GTP binding"/>
    <property type="evidence" value="ECO:0007669"/>
    <property type="project" value="UniProtKB-UniRule"/>
</dbReference>
<evidence type="ECO:0000256" key="1">
    <source>
        <dbReference type="ARBA" id="ARBA00001946"/>
    </source>
</evidence>
<dbReference type="PROSITE" id="PS00905">
    <property type="entry name" value="GTP1_OBG"/>
    <property type="match status" value="1"/>
</dbReference>
<comment type="caution">
    <text evidence="14">The sequence shown here is derived from an EMBL/GenBank/DDBJ whole genome shotgun (WGS) entry which is preliminary data.</text>
</comment>
<comment type="cofactor">
    <cofactor evidence="1 9">
        <name>Mg(2+)</name>
        <dbReference type="ChEBI" id="CHEBI:18420"/>
    </cofactor>
</comment>
<dbReference type="PROSITE" id="PS51881">
    <property type="entry name" value="OCT"/>
    <property type="match status" value="1"/>
</dbReference>
<dbReference type="Gene3D" id="3.40.50.300">
    <property type="entry name" value="P-loop containing nucleotide triphosphate hydrolases"/>
    <property type="match status" value="1"/>
</dbReference>
<dbReference type="NCBIfam" id="TIGR02729">
    <property type="entry name" value="Obg_CgtA"/>
    <property type="match status" value="1"/>
</dbReference>
<feature type="domain" description="OBG-type G" evidence="11">
    <location>
        <begin position="160"/>
        <end position="334"/>
    </location>
</feature>
<accession>A0A3A4EZY4</accession>
<evidence type="ECO:0000259" key="11">
    <source>
        <dbReference type="PROSITE" id="PS51710"/>
    </source>
</evidence>
<dbReference type="NCBIfam" id="NF008956">
    <property type="entry name" value="PRK12299.1"/>
    <property type="match status" value="1"/>
</dbReference>
<comment type="function">
    <text evidence="9">An essential GTPase which binds GTP, GDP and possibly (p)ppGpp with moderate affinity, with high nucleotide exchange rates and a fairly low GTP hydrolysis rate. Plays a role in control of the cell cycle, stress response, ribosome biogenesis and in those bacteria that undergo differentiation, in morphogenesis control.</text>
</comment>
<dbReference type="Proteomes" id="UP000266615">
    <property type="component" value="Unassembled WGS sequence"/>
</dbReference>
<feature type="binding site" evidence="9">
    <location>
        <begin position="212"/>
        <end position="215"/>
    </location>
    <ligand>
        <name>GTP</name>
        <dbReference type="ChEBI" id="CHEBI:37565"/>
    </ligand>
</feature>
<feature type="binding site" evidence="9">
    <location>
        <begin position="191"/>
        <end position="195"/>
    </location>
    <ligand>
        <name>GTP</name>
        <dbReference type="ChEBI" id="CHEBI:37565"/>
    </ligand>
</feature>
<name>A0A3A4EZY4_9MICC</name>
<keyword evidence="15" id="KW-1185">Reference proteome</keyword>
<dbReference type="InterPro" id="IPR006073">
    <property type="entry name" value="GTP-bd"/>
</dbReference>
<keyword evidence="8 9" id="KW-0342">GTP-binding</keyword>
<evidence type="ECO:0000256" key="7">
    <source>
        <dbReference type="ARBA" id="ARBA00022842"/>
    </source>
</evidence>
<dbReference type="InterPro" id="IPR006074">
    <property type="entry name" value="GTP1-OBG_CS"/>
</dbReference>
<comment type="similarity">
    <text evidence="2 9">Belongs to the TRAFAC class OBG-HflX-like GTPase superfamily. OBG GTPase family.</text>
</comment>
<feature type="domain" description="Obg" evidence="13">
    <location>
        <begin position="2"/>
        <end position="159"/>
    </location>
</feature>
<dbReference type="FunFam" id="2.70.210.12:FF:000001">
    <property type="entry name" value="GTPase Obg"/>
    <property type="match status" value="1"/>
</dbReference>
<feature type="binding site" evidence="9">
    <location>
        <begin position="166"/>
        <end position="173"/>
    </location>
    <ligand>
        <name>GTP</name>
        <dbReference type="ChEBI" id="CHEBI:37565"/>
    </ligand>
</feature>
<dbReference type="InterPro" id="IPR031167">
    <property type="entry name" value="G_OBG"/>
</dbReference>
<evidence type="ECO:0000259" key="13">
    <source>
        <dbReference type="PROSITE" id="PS51883"/>
    </source>
</evidence>
<feature type="domain" description="OCT" evidence="12">
    <location>
        <begin position="353"/>
        <end position="438"/>
    </location>
</feature>
<keyword evidence="4 9" id="KW-0479">Metal-binding</keyword>
<evidence type="ECO:0000313" key="15">
    <source>
        <dbReference type="Proteomes" id="UP000266615"/>
    </source>
</evidence>
<dbReference type="Pfam" id="PF09269">
    <property type="entry name" value="DUF1967"/>
    <property type="match status" value="1"/>
</dbReference>
<dbReference type="NCBIfam" id="NF008955">
    <property type="entry name" value="PRK12297.1"/>
    <property type="match status" value="1"/>
</dbReference>
<evidence type="ECO:0000256" key="10">
    <source>
        <dbReference type="SAM" id="MobiDB-lite"/>
    </source>
</evidence>
<reference evidence="14 15" key="1">
    <citation type="submission" date="2018-09" db="EMBL/GenBank/DDBJ databases">
        <title>Nesterenkonia natronophila sp. nov., an alkaliphilic actinobacteriume isolated from a soda lake, and emended description of the genus Nesterenkonia.</title>
        <authorList>
            <person name="Menes R.J."/>
            <person name="Iriarte A."/>
        </authorList>
    </citation>
    <scope>NUCLEOTIDE SEQUENCE [LARGE SCALE GENOMIC DNA]</scope>
    <source>
        <strain evidence="14 15">M8</strain>
    </source>
</reference>
<evidence type="ECO:0000256" key="5">
    <source>
        <dbReference type="ARBA" id="ARBA00022741"/>
    </source>
</evidence>
<dbReference type="SUPFAM" id="SSF52540">
    <property type="entry name" value="P-loop containing nucleoside triphosphate hydrolases"/>
    <property type="match status" value="1"/>
</dbReference>
<dbReference type="PANTHER" id="PTHR11702:SF31">
    <property type="entry name" value="MITOCHONDRIAL RIBOSOME-ASSOCIATED GTPASE 2"/>
    <property type="match status" value="1"/>
</dbReference>
<keyword evidence="3 9" id="KW-0963">Cytoplasm</keyword>
<dbReference type="Pfam" id="PF01018">
    <property type="entry name" value="GTP1_OBG"/>
    <property type="match status" value="1"/>
</dbReference>
<dbReference type="GO" id="GO:0005737">
    <property type="term" value="C:cytoplasm"/>
    <property type="evidence" value="ECO:0007669"/>
    <property type="project" value="UniProtKB-SubCell"/>
</dbReference>
<feature type="region of interest" description="Disordered" evidence="10">
    <location>
        <begin position="65"/>
        <end position="86"/>
    </location>
</feature>
<dbReference type="CDD" id="cd01898">
    <property type="entry name" value="Obg"/>
    <property type="match status" value="1"/>
</dbReference>
<protein>
    <recommendedName>
        <fullName evidence="9">GTPase Obg</fullName>
        <ecNumber evidence="9">3.6.5.-</ecNumber>
    </recommendedName>
    <alternativeName>
        <fullName evidence="9">GTP-binding protein Obg</fullName>
    </alternativeName>
</protein>
<feature type="binding site" evidence="9">
    <location>
        <position position="173"/>
    </location>
    <ligand>
        <name>Mg(2+)</name>
        <dbReference type="ChEBI" id="CHEBI:18420"/>
    </ligand>
</feature>
<dbReference type="InterPro" id="IPR045086">
    <property type="entry name" value="OBG_GTPase"/>
</dbReference>
<dbReference type="Gene3D" id="2.70.210.12">
    <property type="entry name" value="GTP1/OBG domain"/>
    <property type="match status" value="1"/>
</dbReference>
<organism evidence="14 15">
    <name type="scientific">Nesterenkonia natronophila</name>
    <dbReference type="NCBI Taxonomy" id="2174932"/>
    <lineage>
        <taxon>Bacteria</taxon>
        <taxon>Bacillati</taxon>
        <taxon>Actinomycetota</taxon>
        <taxon>Actinomycetes</taxon>
        <taxon>Micrococcales</taxon>
        <taxon>Micrococcaceae</taxon>
        <taxon>Nesterenkonia</taxon>
    </lineage>
</organism>
<dbReference type="GO" id="GO:0042254">
    <property type="term" value="P:ribosome biogenesis"/>
    <property type="evidence" value="ECO:0007669"/>
    <property type="project" value="UniProtKB-UniRule"/>
</dbReference>
<evidence type="ECO:0000256" key="4">
    <source>
        <dbReference type="ARBA" id="ARBA00022723"/>
    </source>
</evidence>
<feature type="binding site" evidence="9">
    <location>
        <begin position="315"/>
        <end position="317"/>
    </location>
    <ligand>
        <name>GTP</name>
        <dbReference type="ChEBI" id="CHEBI:37565"/>
    </ligand>
</feature>
<dbReference type="Pfam" id="PF01926">
    <property type="entry name" value="MMR_HSR1"/>
    <property type="match status" value="1"/>
</dbReference>
<dbReference type="RefSeq" id="WP_119903253.1">
    <property type="nucleotide sequence ID" value="NZ_QYZP01000003.1"/>
</dbReference>
<dbReference type="EC" id="3.6.5.-" evidence="9"/>
<sequence length="507" mass="53960">MAHFVDRVVLHAGGGDGGSGCVSVHREKFKPLGGPDGGNGGDGGHVELVVDPNTTTLLDYHHRPHRRAENGGVGRGSLRHGHKGNTLELTVPDGTVVKDRDGNVLVDLVGAGARARIADGGIGGLGNAALASRKRKAPGFALLGTPGQQIDVVLELKSVADVALVGFPSAGKSSLIAALSAARPKIAEYPFTTLVPNLGVVEAGETRFTVADVPGLIPGAAEGKGLGHEFLRHVERCAALVHVLDCGTLETDRDPIADLDAIEQELAAYAADGLPLTERPRLVALNKTDLPDGEEMAAMVRSTLEGRGFRVFDISAVSRKGLRELSFAMAGLVQQARADREVEAAPVPVTVRPKAVNDKGFTISREEKGGEPLWRVRGAKPERWILQTDFNNDEAVGYLADRLQAIGIEDELFRLGAVPGESVVIGAEDDGVVFDWEPTMAAGAEHLGARGTDLRFEDQHRPTRAEKKQEQADRRANKRQVREEMNEAYAADATQDVGAGAEHQEER</sequence>
<evidence type="ECO:0000256" key="8">
    <source>
        <dbReference type="ARBA" id="ARBA00023134"/>
    </source>
</evidence>
<dbReference type="NCBIfam" id="TIGR03595">
    <property type="entry name" value="Obg_CgtA_exten"/>
    <property type="match status" value="1"/>
</dbReference>
<dbReference type="Gene3D" id="3.30.300.350">
    <property type="entry name" value="GTP-binding protein OBG, C-terminal domain"/>
    <property type="match status" value="1"/>
</dbReference>
<dbReference type="InterPro" id="IPR027417">
    <property type="entry name" value="P-loop_NTPase"/>
</dbReference>
<dbReference type="EMBL" id="QYZP01000003">
    <property type="protein sequence ID" value="RJN31186.1"/>
    <property type="molecule type" value="Genomic_DNA"/>
</dbReference>
<evidence type="ECO:0000256" key="3">
    <source>
        <dbReference type="ARBA" id="ARBA00022490"/>
    </source>
</evidence>
<gene>
    <name evidence="14" type="primary">obgE</name>
    <name evidence="9" type="synonym">obg</name>
    <name evidence="14" type="ORF">D3250_10040</name>
</gene>
<comment type="subunit">
    <text evidence="9">Monomer.</text>
</comment>
<dbReference type="HAMAP" id="MF_01454">
    <property type="entry name" value="GTPase_Obg"/>
    <property type="match status" value="1"/>
</dbReference>
<dbReference type="NCBIfam" id="NF008954">
    <property type="entry name" value="PRK12296.1"/>
    <property type="match status" value="1"/>
</dbReference>
<evidence type="ECO:0000259" key="12">
    <source>
        <dbReference type="PROSITE" id="PS51881"/>
    </source>
</evidence>
<feature type="binding site" evidence="9">
    <location>
        <position position="193"/>
    </location>
    <ligand>
        <name>Mg(2+)</name>
        <dbReference type="ChEBI" id="CHEBI:18420"/>
    </ligand>
</feature>
<dbReference type="PROSITE" id="PS51710">
    <property type="entry name" value="G_OBG"/>
    <property type="match status" value="1"/>
</dbReference>
<dbReference type="SUPFAM" id="SSF102741">
    <property type="entry name" value="Obg GTP-binding protein C-terminal domain"/>
    <property type="match status" value="1"/>
</dbReference>
<dbReference type="AlphaFoldDB" id="A0A3A4EZY4"/>
<comment type="subcellular location">
    <subcellularLocation>
        <location evidence="9">Cytoplasm</location>
    </subcellularLocation>
</comment>
<evidence type="ECO:0000256" key="9">
    <source>
        <dbReference type="HAMAP-Rule" id="MF_01454"/>
    </source>
</evidence>
<keyword evidence="6 9" id="KW-0378">Hydrolase</keyword>
<evidence type="ECO:0000256" key="2">
    <source>
        <dbReference type="ARBA" id="ARBA00007699"/>
    </source>
</evidence>
<dbReference type="InterPro" id="IPR015349">
    <property type="entry name" value="OCT_dom"/>
</dbReference>
<feature type="compositionally biased region" description="Basic and acidic residues" evidence="10">
    <location>
        <begin position="458"/>
        <end position="485"/>
    </location>
</feature>
<keyword evidence="7 9" id="KW-0460">Magnesium</keyword>
<dbReference type="InterPro" id="IPR036346">
    <property type="entry name" value="GTP-bd_prot_GTP1/OBG_C_sf"/>
</dbReference>
<dbReference type="PANTHER" id="PTHR11702">
    <property type="entry name" value="DEVELOPMENTALLY REGULATED GTP-BINDING PROTEIN-RELATED"/>
    <property type="match status" value="1"/>
</dbReference>
<dbReference type="InterPro" id="IPR006169">
    <property type="entry name" value="GTP1_OBG_dom"/>
</dbReference>
<dbReference type="OrthoDB" id="9807318at2"/>
<dbReference type="InterPro" id="IPR014100">
    <property type="entry name" value="GTP-bd_Obg/CgtA"/>
</dbReference>
<dbReference type="InterPro" id="IPR036726">
    <property type="entry name" value="GTP1_OBG_dom_sf"/>
</dbReference>
<feature type="region of interest" description="Disordered" evidence="10">
    <location>
        <begin position="458"/>
        <end position="507"/>
    </location>
</feature>
<dbReference type="SUPFAM" id="SSF82051">
    <property type="entry name" value="Obg GTP-binding protein N-terminal domain"/>
    <property type="match status" value="1"/>
</dbReference>
<keyword evidence="5 9" id="KW-0547">Nucleotide-binding</keyword>
<proteinExistence type="inferred from homology"/>
<dbReference type="PROSITE" id="PS51883">
    <property type="entry name" value="OBG"/>
    <property type="match status" value="1"/>
</dbReference>